<dbReference type="SUPFAM" id="SSF140453">
    <property type="entry name" value="EsxAB dimer-like"/>
    <property type="match status" value="1"/>
</dbReference>
<feature type="coiled-coil region" evidence="1">
    <location>
        <begin position="60"/>
        <end position="94"/>
    </location>
</feature>
<protein>
    <submittedName>
        <fullName evidence="2">WXG100 family type VII secretion target</fullName>
    </submittedName>
</protein>
<keyword evidence="3" id="KW-1185">Reference proteome</keyword>
<proteinExistence type="predicted"/>
<name>A0ABW5WJ75_9PSEU</name>
<dbReference type="InterPro" id="IPR036689">
    <property type="entry name" value="ESAT-6-like_sf"/>
</dbReference>
<dbReference type="Pfam" id="PF10824">
    <property type="entry name" value="T7SS_ESX_EspC"/>
    <property type="match status" value="1"/>
</dbReference>
<reference evidence="3" key="1">
    <citation type="journal article" date="2019" name="Int. J. Syst. Evol. Microbiol.">
        <title>The Global Catalogue of Microorganisms (GCM) 10K type strain sequencing project: providing services to taxonomists for standard genome sequencing and annotation.</title>
        <authorList>
            <consortium name="The Broad Institute Genomics Platform"/>
            <consortium name="The Broad Institute Genome Sequencing Center for Infectious Disease"/>
            <person name="Wu L."/>
            <person name="Ma J."/>
        </authorList>
    </citation>
    <scope>NUCLEOTIDE SEQUENCE [LARGE SCALE GENOMIC DNA]</scope>
    <source>
        <strain evidence="3">IBRC-M 10906</strain>
    </source>
</reference>
<dbReference type="Proteomes" id="UP001597478">
    <property type="component" value="Unassembled WGS sequence"/>
</dbReference>
<keyword evidence="1" id="KW-0175">Coiled coil</keyword>
<evidence type="ECO:0000313" key="3">
    <source>
        <dbReference type="Proteomes" id="UP001597478"/>
    </source>
</evidence>
<sequence length="107" mass="11399">MPDFTVDIGGLDALGKNLDRTVENIENATKRLEDAGPDSIGPETLDEACADFRSDWEEGLEKLRDAVSEIREGLDKAKTAYAEAEAALQDSLAKMAGDLEAAGVAKS</sequence>
<organism evidence="2 3">
    <name type="scientific">Prauserella oleivorans</name>
    <dbReference type="NCBI Taxonomy" id="1478153"/>
    <lineage>
        <taxon>Bacteria</taxon>
        <taxon>Bacillati</taxon>
        <taxon>Actinomycetota</taxon>
        <taxon>Actinomycetes</taxon>
        <taxon>Pseudonocardiales</taxon>
        <taxon>Pseudonocardiaceae</taxon>
        <taxon>Prauserella</taxon>
    </lineage>
</organism>
<dbReference type="InterPro" id="IPR022536">
    <property type="entry name" value="EspC"/>
</dbReference>
<accession>A0ABW5WJ75</accession>
<gene>
    <name evidence="2" type="ORF">ACFS2C_24730</name>
</gene>
<dbReference type="RefSeq" id="WP_377394095.1">
    <property type="nucleotide sequence ID" value="NZ_JBHSAN010000052.1"/>
</dbReference>
<dbReference type="EMBL" id="JBHUOF010000048">
    <property type="protein sequence ID" value="MFD2802598.1"/>
    <property type="molecule type" value="Genomic_DNA"/>
</dbReference>
<evidence type="ECO:0000313" key="2">
    <source>
        <dbReference type="EMBL" id="MFD2802598.1"/>
    </source>
</evidence>
<evidence type="ECO:0000256" key="1">
    <source>
        <dbReference type="SAM" id="Coils"/>
    </source>
</evidence>
<comment type="caution">
    <text evidence="2">The sequence shown here is derived from an EMBL/GenBank/DDBJ whole genome shotgun (WGS) entry which is preliminary data.</text>
</comment>
<dbReference type="Gene3D" id="1.10.287.1060">
    <property type="entry name" value="ESAT-6-like"/>
    <property type="match status" value="1"/>
</dbReference>